<dbReference type="GeneID" id="92845469"/>
<dbReference type="RefSeq" id="WP_062685059.1">
    <property type="nucleotide sequence ID" value="NZ_CADIJN010000032.1"/>
</dbReference>
<keyword evidence="1 5" id="KW-0963">Cytoplasm</keyword>
<keyword evidence="4 5" id="KW-0560">Oxidoreductase</keyword>
<keyword evidence="2 5" id="KW-0671">Queuosine biosynthesis</keyword>
<comment type="catalytic activity">
    <reaction evidence="5">
        <text>7-aminomethyl-7-carbaguanine + 2 NADP(+) = 7-cyano-7-carbaguanine + 2 NADPH + 3 H(+)</text>
        <dbReference type="Rhea" id="RHEA:13409"/>
        <dbReference type="ChEBI" id="CHEBI:15378"/>
        <dbReference type="ChEBI" id="CHEBI:45075"/>
        <dbReference type="ChEBI" id="CHEBI:57783"/>
        <dbReference type="ChEBI" id="CHEBI:58349"/>
        <dbReference type="ChEBI" id="CHEBI:58703"/>
        <dbReference type="EC" id="1.7.1.13"/>
    </reaction>
</comment>
<dbReference type="SUPFAM" id="SSF55620">
    <property type="entry name" value="Tetrahydrobiopterin biosynthesis enzymes-like"/>
    <property type="match status" value="1"/>
</dbReference>
<name>A0A6J5H6E9_ACHDE</name>
<evidence type="ECO:0000313" key="10">
    <source>
        <dbReference type="Proteomes" id="UP001446337"/>
    </source>
</evidence>
<dbReference type="GO" id="GO:0008616">
    <property type="term" value="P:tRNA queuosine(34) biosynthetic process"/>
    <property type="evidence" value="ECO:0007669"/>
    <property type="project" value="UniProtKB-UniRule"/>
</dbReference>
<dbReference type="InterPro" id="IPR029500">
    <property type="entry name" value="QueF"/>
</dbReference>
<dbReference type="PANTHER" id="PTHR34354">
    <property type="entry name" value="NADPH-DEPENDENT 7-CYANO-7-DEAZAGUANINE REDUCTASE"/>
    <property type="match status" value="1"/>
</dbReference>
<dbReference type="EC" id="1.7.1.13" evidence="5"/>
<dbReference type="NCBIfam" id="TIGR03138">
    <property type="entry name" value="QueF"/>
    <property type="match status" value="1"/>
</dbReference>
<dbReference type="UniPathway" id="UPA00392"/>
<dbReference type="Gene3D" id="3.30.1130.10">
    <property type="match status" value="2"/>
</dbReference>
<evidence type="ECO:0000313" key="8">
    <source>
        <dbReference type="EMBL" id="XAN19280.1"/>
    </source>
</evidence>
<evidence type="ECO:0000256" key="2">
    <source>
        <dbReference type="ARBA" id="ARBA00022785"/>
    </source>
</evidence>
<feature type="binding site" evidence="5">
    <location>
        <begin position="81"/>
        <end position="83"/>
    </location>
    <ligand>
        <name>substrate</name>
    </ligand>
</feature>
<dbReference type="PIRSF" id="PIRSF004750">
    <property type="entry name" value="Nitrile_oxidored_YqcD_prd"/>
    <property type="match status" value="1"/>
</dbReference>
<dbReference type="AlphaFoldDB" id="A0A6J5H6E9"/>
<protein>
    <recommendedName>
        <fullName evidence="5">NADPH-dependent 7-cyano-7-deazaguanine reductase</fullName>
        <ecNumber evidence="5">1.7.1.13</ecNumber>
    </recommendedName>
    <alternativeName>
        <fullName evidence="5">7-cyano-7-carbaguanine reductase</fullName>
    </alternativeName>
    <alternativeName>
        <fullName evidence="5">NADPH-dependent nitrile oxidoreductase</fullName>
    </alternativeName>
    <alternativeName>
        <fullName evidence="5">PreQ(0) reductase</fullName>
    </alternativeName>
</protein>
<feature type="active site" description="Proton donor" evidence="5">
    <location>
        <position position="188"/>
    </location>
</feature>
<dbReference type="InterPro" id="IPR016428">
    <property type="entry name" value="QueF_type2"/>
</dbReference>
<comment type="similarity">
    <text evidence="5">Belongs to the GTP cyclohydrolase I family. QueF type 2 subfamily.</text>
</comment>
<feature type="binding site" evidence="5">
    <location>
        <begin position="220"/>
        <end position="221"/>
    </location>
    <ligand>
        <name>substrate</name>
    </ligand>
</feature>
<evidence type="ECO:0000313" key="9">
    <source>
        <dbReference type="Proteomes" id="UP000509782"/>
    </source>
</evidence>
<evidence type="ECO:0000256" key="5">
    <source>
        <dbReference type="HAMAP-Rule" id="MF_00817"/>
    </source>
</evidence>
<reference evidence="7 9" key="1">
    <citation type="submission" date="2020-05" db="EMBL/GenBank/DDBJ databases">
        <title>FDA dAtabase for Regulatory Grade micrObial Sequences (FDA-ARGOS): Supporting development and validation of Infectious Disease Dx tests.</title>
        <authorList>
            <person name="Sproer C."/>
            <person name="Gronow S."/>
            <person name="Severitt S."/>
            <person name="Schroder I."/>
            <person name="Tallon L."/>
            <person name="Sadzewicz L."/>
            <person name="Zhao X."/>
            <person name="Vavikolanu K."/>
            <person name="Mehta A."/>
            <person name="Aluvathingal J."/>
            <person name="Nadendla S."/>
            <person name="Myers T."/>
            <person name="Yan Y."/>
            <person name="Sichtig H."/>
        </authorList>
    </citation>
    <scope>NUCLEOTIDE SEQUENCE [LARGE SCALE GENOMIC DNA]</scope>
    <source>
        <strain evidence="7 9">FDAARGOS_787</strain>
    </source>
</reference>
<dbReference type="Pfam" id="PF14819">
    <property type="entry name" value="QueF_N"/>
    <property type="match status" value="1"/>
</dbReference>
<comment type="subunit">
    <text evidence="5">Homodimer.</text>
</comment>
<evidence type="ECO:0000256" key="3">
    <source>
        <dbReference type="ARBA" id="ARBA00022857"/>
    </source>
</evidence>
<organism evidence="7 9">
    <name type="scientific">Achromobacter denitrificans</name>
    <name type="common">Alcaligenes denitrificans</name>
    <dbReference type="NCBI Taxonomy" id="32002"/>
    <lineage>
        <taxon>Bacteria</taxon>
        <taxon>Pseudomonadati</taxon>
        <taxon>Pseudomonadota</taxon>
        <taxon>Betaproteobacteria</taxon>
        <taxon>Burkholderiales</taxon>
        <taxon>Alcaligenaceae</taxon>
        <taxon>Achromobacter</taxon>
    </lineage>
</organism>
<feature type="binding site" evidence="5">
    <location>
        <begin position="83"/>
        <end position="84"/>
    </location>
    <ligand>
        <name>NADPH</name>
        <dbReference type="ChEBI" id="CHEBI:57783"/>
    </ligand>
</feature>
<feature type="domain" description="NADPH-dependent 7-cyano-7-deazaguanine reductase N-terminal" evidence="6">
    <location>
        <begin position="14"/>
        <end position="122"/>
    </location>
</feature>
<evidence type="ECO:0000256" key="4">
    <source>
        <dbReference type="ARBA" id="ARBA00023002"/>
    </source>
</evidence>
<proteinExistence type="inferred from homology"/>
<dbReference type="Proteomes" id="UP000509782">
    <property type="component" value="Chromosome"/>
</dbReference>
<dbReference type="PANTHER" id="PTHR34354:SF1">
    <property type="entry name" value="NADPH-DEPENDENT 7-CYANO-7-DEAZAGUANINE REDUCTASE"/>
    <property type="match status" value="1"/>
</dbReference>
<dbReference type="InterPro" id="IPR043133">
    <property type="entry name" value="GTP-CH-I_C/QueF"/>
</dbReference>
<keyword evidence="3 5" id="KW-0521">NADP</keyword>
<sequence length="274" mass="30999">MTLSHGPLGQSVSYVSQYDPTLLFPIARSHNRAALNLADDKLPFTGVDLWNAYELSWLDAKGKPRIAMATFSVPADSPNIIESKSFKLYLNSFNQTRLVNSAALRGRLERDLSAAAGAPVGLDFFLPQRFSELQMGELDGIYIDKLDIEIDTYEPAPEVLRTRPGDMVEETLASRLLKSNCPVTGQPDWASVQIRYRGAPIDRESLLRYIVSFRQHAEFHEHCVERIYTDIMHACRPELLTVYARYTRRGGLDINPWRSNFEAAPPADLRTVRQ</sequence>
<accession>A0A6J5H6E9</accession>
<dbReference type="HAMAP" id="MF_00817">
    <property type="entry name" value="QueF_type2"/>
    <property type="match status" value="1"/>
</dbReference>
<dbReference type="EMBL" id="CP154792">
    <property type="protein sequence ID" value="XAN19280.1"/>
    <property type="molecule type" value="Genomic_DNA"/>
</dbReference>
<evidence type="ECO:0000256" key="1">
    <source>
        <dbReference type="ARBA" id="ARBA00022490"/>
    </source>
</evidence>
<gene>
    <name evidence="5 7" type="primary">queF</name>
    <name evidence="8" type="ORF">AAIK43_14875</name>
    <name evidence="7" type="ORF">FOC81_07300</name>
</gene>
<dbReference type="Proteomes" id="UP001446337">
    <property type="component" value="Chromosome"/>
</dbReference>
<evidence type="ECO:0000259" key="6">
    <source>
        <dbReference type="Pfam" id="PF14819"/>
    </source>
</evidence>
<dbReference type="EMBL" id="CP054569">
    <property type="protein sequence ID" value="QKQ46505.1"/>
    <property type="molecule type" value="Genomic_DNA"/>
</dbReference>
<dbReference type="GO" id="GO:0033739">
    <property type="term" value="F:preQ1 synthase activity"/>
    <property type="evidence" value="ECO:0007669"/>
    <property type="project" value="UniProtKB-UniRule"/>
</dbReference>
<dbReference type="GO" id="GO:0005737">
    <property type="term" value="C:cytoplasm"/>
    <property type="evidence" value="ECO:0007669"/>
    <property type="project" value="UniProtKB-SubCell"/>
</dbReference>
<comment type="function">
    <text evidence="5">Catalyzes the NADPH-dependent reduction of 7-cyano-7-deazaguanine (preQ0) to 7-aminomethyl-7-deazaguanine (preQ1).</text>
</comment>
<feature type="binding site" evidence="5">
    <location>
        <begin position="249"/>
        <end position="250"/>
    </location>
    <ligand>
        <name>NADPH</name>
        <dbReference type="ChEBI" id="CHEBI:57783"/>
    </ligand>
</feature>
<keyword evidence="10" id="KW-1185">Reference proteome</keyword>
<dbReference type="InterPro" id="IPR050084">
    <property type="entry name" value="NADPH_dep_7-cyano-7-deazaG_red"/>
</dbReference>
<dbReference type="InterPro" id="IPR029139">
    <property type="entry name" value="QueF_N"/>
</dbReference>
<comment type="subcellular location">
    <subcellularLocation>
        <location evidence="5">Cytoplasm</location>
    </subcellularLocation>
</comment>
<reference evidence="8 10" key="2">
    <citation type="submission" date="2024-05" db="EMBL/GenBank/DDBJ databases">
        <title>Achromobacter denitrificans. BP1, complete genome.</title>
        <authorList>
            <person name="Zhang B."/>
        </authorList>
    </citation>
    <scope>NUCLEOTIDE SEQUENCE [LARGE SCALE GENOMIC DNA]</scope>
    <source>
        <strain evidence="8 10">BP1</strain>
    </source>
</reference>
<evidence type="ECO:0000313" key="7">
    <source>
        <dbReference type="EMBL" id="QKQ46505.1"/>
    </source>
</evidence>
<feature type="active site" description="Thioimide intermediate" evidence="5">
    <location>
        <position position="181"/>
    </location>
</feature>
<comment type="pathway">
    <text evidence="5">tRNA modification; tRNA-queuosine biosynthesis.</text>
</comment>
<dbReference type="Pfam" id="PF14489">
    <property type="entry name" value="QueF"/>
    <property type="match status" value="1"/>
</dbReference>